<evidence type="ECO:0000313" key="7">
    <source>
        <dbReference type="Proteomes" id="UP001596103"/>
    </source>
</evidence>
<name>A0ABW0J7Z6_9BURK</name>
<evidence type="ECO:0000313" key="6">
    <source>
        <dbReference type="EMBL" id="MFC5429196.1"/>
    </source>
</evidence>
<comment type="function">
    <text evidence="4">Involved in chromosome partition. Localize to both poles of the predivisional cell following completion of DNA replication. Binds to the DNA origin of replication.</text>
</comment>
<keyword evidence="2" id="KW-0159">Chromosome partition</keyword>
<dbReference type="Pfam" id="PF17762">
    <property type="entry name" value="HTH_ParB"/>
    <property type="match status" value="1"/>
</dbReference>
<sequence length="295" mass="31763">MNAVARKKGLGRGLEALLGGSADITEAVKIDSAPNTLPLAKMQAGKYQPRTRMDEGALQELAASIRAQGLMQPILVRPIDTDRYEIIAGERRFRAAHLAGLIEVPVLVKDVPDQAAAAMALIENIQREDLNPLEEAQGIQRLLDEFHFTHEQAAESVGRSRSAVSNLLRLLNLAAPVQTMLLAGDLDMGHARALLAVDAATQIQLANQVVNKGMSVRETERLVSATTKAAPTVKAKVAHDGGRDTRRLEEELSDLLAATVKIKLGRRGRGQLSVDFGDLDALDGILLRLRGETAA</sequence>
<evidence type="ECO:0000256" key="4">
    <source>
        <dbReference type="ARBA" id="ARBA00025472"/>
    </source>
</evidence>
<dbReference type="SUPFAM" id="SSF109709">
    <property type="entry name" value="KorB DNA-binding domain-like"/>
    <property type="match status" value="1"/>
</dbReference>
<feature type="domain" description="ParB-like N-terminal" evidence="5">
    <location>
        <begin position="35"/>
        <end position="125"/>
    </location>
</feature>
<dbReference type="InterPro" id="IPR057240">
    <property type="entry name" value="ParB_dimer_C"/>
</dbReference>
<evidence type="ECO:0000256" key="2">
    <source>
        <dbReference type="ARBA" id="ARBA00022829"/>
    </source>
</evidence>
<evidence type="ECO:0000256" key="3">
    <source>
        <dbReference type="ARBA" id="ARBA00023125"/>
    </source>
</evidence>
<protein>
    <submittedName>
        <fullName evidence="6">ParB/RepB/Spo0J family partition protein</fullName>
    </submittedName>
</protein>
<dbReference type="PANTHER" id="PTHR33375">
    <property type="entry name" value="CHROMOSOME-PARTITIONING PROTEIN PARB-RELATED"/>
    <property type="match status" value="1"/>
</dbReference>
<dbReference type="InterPro" id="IPR041468">
    <property type="entry name" value="HTH_ParB/Spo0J"/>
</dbReference>
<comment type="similarity">
    <text evidence="1">Belongs to the ParB family.</text>
</comment>
<dbReference type="CDD" id="cd16393">
    <property type="entry name" value="SPO0J_N"/>
    <property type="match status" value="1"/>
</dbReference>
<dbReference type="EMBL" id="JBHSMP010000013">
    <property type="protein sequence ID" value="MFC5429196.1"/>
    <property type="molecule type" value="Genomic_DNA"/>
</dbReference>
<dbReference type="InterPro" id="IPR050336">
    <property type="entry name" value="Chromosome_partition/occlusion"/>
</dbReference>
<keyword evidence="3" id="KW-0238">DNA-binding</keyword>
<dbReference type="PANTHER" id="PTHR33375:SF1">
    <property type="entry name" value="CHROMOSOME-PARTITIONING PROTEIN PARB-RELATED"/>
    <property type="match status" value="1"/>
</dbReference>
<dbReference type="Gene3D" id="3.90.1530.30">
    <property type="match status" value="1"/>
</dbReference>
<dbReference type="InterPro" id="IPR036086">
    <property type="entry name" value="ParB/Sulfiredoxin_sf"/>
</dbReference>
<dbReference type="Proteomes" id="UP001596103">
    <property type="component" value="Unassembled WGS sequence"/>
</dbReference>
<evidence type="ECO:0000259" key="5">
    <source>
        <dbReference type="SMART" id="SM00470"/>
    </source>
</evidence>
<dbReference type="Pfam" id="PF02195">
    <property type="entry name" value="ParB_N"/>
    <property type="match status" value="1"/>
</dbReference>
<evidence type="ECO:0000256" key="1">
    <source>
        <dbReference type="ARBA" id="ARBA00006295"/>
    </source>
</evidence>
<organism evidence="6 7">
    <name type="scientific">Paraburkholderia denitrificans</name>
    <dbReference type="NCBI Taxonomy" id="694025"/>
    <lineage>
        <taxon>Bacteria</taxon>
        <taxon>Pseudomonadati</taxon>
        <taxon>Pseudomonadota</taxon>
        <taxon>Betaproteobacteria</taxon>
        <taxon>Burkholderiales</taxon>
        <taxon>Burkholderiaceae</taxon>
        <taxon>Paraburkholderia</taxon>
    </lineage>
</organism>
<dbReference type="Gene3D" id="1.10.10.2830">
    <property type="match status" value="1"/>
</dbReference>
<dbReference type="SUPFAM" id="SSF110849">
    <property type="entry name" value="ParB/Sulfiredoxin"/>
    <property type="match status" value="1"/>
</dbReference>
<dbReference type="InterPro" id="IPR003115">
    <property type="entry name" value="ParB_N"/>
</dbReference>
<reference evidence="7" key="1">
    <citation type="journal article" date="2019" name="Int. J. Syst. Evol. Microbiol.">
        <title>The Global Catalogue of Microorganisms (GCM) 10K type strain sequencing project: providing services to taxonomists for standard genome sequencing and annotation.</title>
        <authorList>
            <consortium name="The Broad Institute Genomics Platform"/>
            <consortium name="The Broad Institute Genome Sequencing Center for Infectious Disease"/>
            <person name="Wu L."/>
            <person name="Ma J."/>
        </authorList>
    </citation>
    <scope>NUCLEOTIDE SEQUENCE [LARGE SCALE GENOMIC DNA]</scope>
    <source>
        <strain evidence="7">CCUG 56042</strain>
    </source>
</reference>
<keyword evidence="7" id="KW-1185">Reference proteome</keyword>
<dbReference type="InterPro" id="IPR004437">
    <property type="entry name" value="ParB/RepB/Spo0J"/>
</dbReference>
<dbReference type="Pfam" id="PF23552">
    <property type="entry name" value="ParB_C"/>
    <property type="match status" value="1"/>
</dbReference>
<dbReference type="RefSeq" id="WP_377711276.1">
    <property type="nucleotide sequence ID" value="NZ_JBHSMP010000013.1"/>
</dbReference>
<comment type="caution">
    <text evidence="6">The sequence shown here is derived from an EMBL/GenBank/DDBJ whole genome shotgun (WGS) entry which is preliminary data.</text>
</comment>
<accession>A0ABW0J7Z6</accession>
<dbReference type="NCBIfam" id="TIGR00180">
    <property type="entry name" value="parB_part"/>
    <property type="match status" value="1"/>
</dbReference>
<dbReference type="SMART" id="SM00470">
    <property type="entry name" value="ParB"/>
    <property type="match status" value="1"/>
</dbReference>
<proteinExistence type="inferred from homology"/>
<gene>
    <name evidence="6" type="ORF">ACFPTO_10355</name>
</gene>